<organism evidence="2 3">
    <name type="scientific">Rossellomorea aquimaris</name>
    <dbReference type="NCBI Taxonomy" id="189382"/>
    <lineage>
        <taxon>Bacteria</taxon>
        <taxon>Bacillati</taxon>
        <taxon>Bacillota</taxon>
        <taxon>Bacilli</taxon>
        <taxon>Bacillales</taxon>
        <taxon>Bacillaceae</taxon>
        <taxon>Rossellomorea</taxon>
    </lineage>
</organism>
<evidence type="ECO:0000313" key="3">
    <source>
        <dbReference type="Proteomes" id="UP000325054"/>
    </source>
</evidence>
<dbReference type="OrthoDB" id="2943836at2"/>
<feature type="region of interest" description="Disordered" evidence="1">
    <location>
        <begin position="1"/>
        <end position="23"/>
    </location>
</feature>
<reference evidence="2 3" key="1">
    <citation type="submission" date="2019-08" db="EMBL/GenBank/DDBJ databases">
        <title>Bacillus genomes from the desert of Cuatro Cienegas, Coahuila.</title>
        <authorList>
            <person name="Olmedo-Alvarez G."/>
        </authorList>
    </citation>
    <scope>NUCLEOTIDE SEQUENCE [LARGE SCALE GENOMIC DNA]</scope>
    <source>
        <strain evidence="2 3">CH451a_14T</strain>
    </source>
</reference>
<evidence type="ECO:0000256" key="1">
    <source>
        <dbReference type="SAM" id="MobiDB-lite"/>
    </source>
</evidence>
<accession>A0A5D4T8P9</accession>
<comment type="caution">
    <text evidence="2">The sequence shown here is derived from an EMBL/GenBank/DDBJ whole genome shotgun (WGS) entry which is preliminary data.</text>
</comment>
<protein>
    <submittedName>
        <fullName evidence="2">Uncharacterized protein</fullName>
    </submittedName>
</protein>
<evidence type="ECO:0000313" key="2">
    <source>
        <dbReference type="EMBL" id="TYS72060.1"/>
    </source>
</evidence>
<dbReference type="EMBL" id="VTEW01000027">
    <property type="protein sequence ID" value="TYS72060.1"/>
    <property type="molecule type" value="Genomic_DNA"/>
</dbReference>
<sequence>MYTPCPDPKTYQKRKHLDQPRQAKCSKAKKKALFPFIRFGLFDPEGLGAAAGRIKSGSTLISPDRQMFQSEKKAGFPFIL</sequence>
<name>A0A5D4T8P9_9BACI</name>
<dbReference type="Proteomes" id="UP000325054">
    <property type="component" value="Unassembled WGS sequence"/>
</dbReference>
<gene>
    <name evidence="2" type="ORF">FZC80_21225</name>
</gene>
<proteinExistence type="predicted"/>
<dbReference type="AlphaFoldDB" id="A0A5D4T8P9"/>